<dbReference type="EMBL" id="CM056796">
    <property type="protein sequence ID" value="KAJ8714121.1"/>
    <property type="molecule type" value="Genomic_DNA"/>
</dbReference>
<reference evidence="1" key="1">
    <citation type="submission" date="2023-03" db="EMBL/GenBank/DDBJ databases">
        <title>Chromosome-level genomes of two armyworms, Mythimna separata and Mythimna loreyi, provide insights into the biosynthesis and reception of sex pheromones.</title>
        <authorList>
            <person name="Zhao H."/>
        </authorList>
    </citation>
    <scope>NUCLEOTIDE SEQUENCE</scope>
    <source>
        <strain evidence="1">BeijingLab</strain>
    </source>
</reference>
<evidence type="ECO:0000313" key="2">
    <source>
        <dbReference type="Proteomes" id="UP001231649"/>
    </source>
</evidence>
<evidence type="ECO:0000313" key="1">
    <source>
        <dbReference type="EMBL" id="KAJ8714121.1"/>
    </source>
</evidence>
<comment type="caution">
    <text evidence="1">The sequence shown here is derived from an EMBL/GenBank/DDBJ whole genome shotgun (WGS) entry which is preliminary data.</text>
</comment>
<dbReference type="Proteomes" id="UP001231649">
    <property type="component" value="Chromosome 20"/>
</dbReference>
<accession>A0ACC2QF83</accession>
<name>A0ACC2QF83_9NEOP</name>
<gene>
    <name evidence="1" type="ORF">PYW08_007741</name>
</gene>
<sequence>MVVAETMNKPILKVSMDSESDSSSEDESEASENEIGDINEDVEDEVEADVESAASEADSDAPDAGSGDSDAEDDAPGDDIDAGEADSDASDAGSGSASDAEGESSDDEDDKGALVTNEGWADSIAKILGSSKPKNKKTLVLSRAKKHSDIIKTVKEEKPEFEVIDETGEKKPVLKKKAEPVISEPPVKKVKHEKPSIRVKPNVLEKDRERLLTKIATKGVVQLFNAVRNQQKSLEQEMDRNDLSESKKEKILKKFDKRAFLDTLMGQSKSIIVDEQTKVAKNEIKDEDKPKWSALRDDFMMGAKMKDWDKESVDE</sequence>
<organism evidence="1 2">
    <name type="scientific">Mythimna loreyi</name>
    <dbReference type="NCBI Taxonomy" id="667449"/>
    <lineage>
        <taxon>Eukaryota</taxon>
        <taxon>Metazoa</taxon>
        <taxon>Ecdysozoa</taxon>
        <taxon>Arthropoda</taxon>
        <taxon>Hexapoda</taxon>
        <taxon>Insecta</taxon>
        <taxon>Pterygota</taxon>
        <taxon>Neoptera</taxon>
        <taxon>Endopterygota</taxon>
        <taxon>Lepidoptera</taxon>
        <taxon>Glossata</taxon>
        <taxon>Ditrysia</taxon>
        <taxon>Noctuoidea</taxon>
        <taxon>Noctuidae</taxon>
        <taxon>Noctuinae</taxon>
        <taxon>Hadenini</taxon>
        <taxon>Mythimna</taxon>
    </lineage>
</organism>
<protein>
    <submittedName>
        <fullName evidence="1">Uncharacterized protein</fullName>
    </submittedName>
</protein>
<proteinExistence type="predicted"/>
<keyword evidence="2" id="KW-1185">Reference proteome</keyword>